<reference evidence="1 2" key="1">
    <citation type="journal article" date="2013" name="Genome Biol. Evol.">
        <title>Genomes of Stigonematalean cyanobacteria (subsection V) and the evolution of oxygenic photosynthesis from prokaryotes to plastids.</title>
        <authorList>
            <person name="Dagan T."/>
            <person name="Roettger M."/>
            <person name="Stucken K."/>
            <person name="Landan G."/>
            <person name="Koch R."/>
            <person name="Major P."/>
            <person name="Gould S.B."/>
            <person name="Goremykin V.V."/>
            <person name="Rippka R."/>
            <person name="Tandeau de Marsac N."/>
            <person name="Gugger M."/>
            <person name="Lockhart P.J."/>
            <person name="Allen J.F."/>
            <person name="Brune I."/>
            <person name="Maus I."/>
            <person name="Puhler A."/>
            <person name="Martin W.F."/>
        </authorList>
    </citation>
    <scope>NUCLEOTIDE SEQUENCE [LARGE SCALE GENOMIC DNA]</scope>
    <source>
        <strain evidence="1 2">PCC 7110</strain>
    </source>
</reference>
<comment type="caution">
    <text evidence="1">The sequence shown here is derived from an EMBL/GenBank/DDBJ whole genome shotgun (WGS) entry which is preliminary data.</text>
</comment>
<dbReference type="AlphaFoldDB" id="A0A139X5X8"/>
<evidence type="ECO:0000313" key="1">
    <source>
        <dbReference type="EMBL" id="KYC40043.1"/>
    </source>
</evidence>
<accession>A0A139X5X8</accession>
<dbReference type="EMBL" id="ANNX02000031">
    <property type="protein sequence ID" value="KYC40043.1"/>
    <property type="molecule type" value="Genomic_DNA"/>
</dbReference>
<keyword evidence="2" id="KW-1185">Reference proteome</keyword>
<sequence length="321" mass="38449">MTEQRADYDSPWKESLDKYFAEFIAFFFPQVHAEIDWTRGYEFLDTELQQIVRDAELGRRLADKLVKVWRTSGDETWVLVHVEIQNQEESNFAERMFVYNYRIRDRYNRQVVSMAVLSDERSGWRPNTFESQLWGCAISFKFPVIKLIDYKQQWQVLENTDNPFATVVMAHLKAQETRNDQESRKYWKFYLTRRLYERGYQRQDVLNLFRFINWVMVLPEEVEASFLQEIKEYQQERQMPYITNFEQMIINRTIKQEKQRGLLSAIELGLELKFGNEGLQLLPEISEIKDVEVLEAIKAGLRTVSNLNELRSLYKLDDSPN</sequence>
<dbReference type="STRING" id="128403.WA1_29235"/>
<gene>
    <name evidence="1" type="ORF">WA1_29235</name>
</gene>
<organism evidence="1 2">
    <name type="scientific">Scytonema hofmannii PCC 7110</name>
    <dbReference type="NCBI Taxonomy" id="128403"/>
    <lineage>
        <taxon>Bacteria</taxon>
        <taxon>Bacillati</taxon>
        <taxon>Cyanobacteriota</taxon>
        <taxon>Cyanophyceae</taxon>
        <taxon>Nostocales</taxon>
        <taxon>Scytonemataceae</taxon>
        <taxon>Scytonema</taxon>
    </lineage>
</organism>
<evidence type="ECO:0000313" key="2">
    <source>
        <dbReference type="Proteomes" id="UP000076925"/>
    </source>
</evidence>
<dbReference type="Proteomes" id="UP000076925">
    <property type="component" value="Unassembled WGS sequence"/>
</dbReference>
<dbReference type="PANTHER" id="PTHR35586">
    <property type="entry name" value="SLL1691 PROTEIN"/>
    <property type="match status" value="1"/>
</dbReference>
<name>A0A139X5X8_9CYAN</name>
<protein>
    <submittedName>
        <fullName evidence="1">Cytosolic protein</fullName>
    </submittedName>
</protein>
<dbReference type="PANTHER" id="PTHR35586:SF1">
    <property type="entry name" value="SLL1691 PROTEIN"/>
    <property type="match status" value="1"/>
</dbReference>
<proteinExistence type="predicted"/>
<dbReference type="OrthoDB" id="569771at2"/>
<dbReference type="RefSeq" id="WP_017747061.1">
    <property type="nucleotide sequence ID" value="NZ_KQ976354.1"/>
</dbReference>